<proteinExistence type="predicted"/>
<comment type="caution">
    <text evidence="1">The sequence shown here is derived from an EMBL/GenBank/DDBJ whole genome shotgun (WGS) entry which is preliminary data.</text>
</comment>
<reference evidence="1" key="1">
    <citation type="submission" date="2013-11" db="EMBL/GenBank/DDBJ databases">
        <title>Microbial diversity, functional groups and degradation webs in Northern and Southern Mediterranean and Red Sea marine crude oil polluted sites.</title>
        <authorList>
            <person name="Daffonchio D."/>
            <person name="Mapelli F."/>
            <person name="Ferrer M."/>
            <person name="Richter M."/>
            <person name="Cherif A."/>
            <person name="Malkawi H.I."/>
            <person name="Yakimov M.M."/>
            <person name="Abdel-Fattah Y.R."/>
            <person name="Blaghen M."/>
            <person name="Golyshin P.N."/>
            <person name="Kalogerakis N."/>
            <person name="Boon N."/>
            <person name="Magagnini M."/>
            <person name="Fava F."/>
        </authorList>
    </citation>
    <scope>NUCLEOTIDE SEQUENCE</scope>
</reference>
<protein>
    <submittedName>
        <fullName evidence="1">Uncharacterized protein</fullName>
    </submittedName>
</protein>
<gene>
    <name evidence="1" type="ORF">MGSAQ_002865</name>
</gene>
<organism evidence="1">
    <name type="scientific">marine sediment metagenome</name>
    <dbReference type="NCBI Taxonomy" id="412755"/>
    <lineage>
        <taxon>unclassified sequences</taxon>
        <taxon>metagenomes</taxon>
        <taxon>ecological metagenomes</taxon>
    </lineage>
</organism>
<dbReference type="AlphaFoldDB" id="A0A1B6NQC5"/>
<name>A0A1B6NQC5_9ZZZZ</name>
<sequence>STAQMVLIYQLALLFLLFEAIEQTHDAIGQK</sequence>
<accession>A0A1B6NQC5</accession>
<feature type="non-terminal residue" evidence="1">
    <location>
        <position position="1"/>
    </location>
</feature>
<evidence type="ECO:0000313" key="1">
    <source>
        <dbReference type="EMBL" id="KTF05639.1"/>
    </source>
</evidence>
<dbReference type="EMBL" id="AYSL01001661">
    <property type="protein sequence ID" value="KTF05639.1"/>
    <property type="molecule type" value="Genomic_DNA"/>
</dbReference>